<evidence type="ECO:0000256" key="1">
    <source>
        <dbReference type="SAM" id="SignalP"/>
    </source>
</evidence>
<dbReference type="EMBL" id="CP036266">
    <property type="protein sequence ID" value="QDT23342.1"/>
    <property type="molecule type" value="Genomic_DNA"/>
</dbReference>
<sequence precursor="true">MLRVLRCFPGITLLALFTLPVQANAGPPQVNFNRDIRPILSRNCFHCHGPDAEHREADLRLDQETGLKSTSDSAIIHPGQPDQSELFARISSHDADTVMPPADSGKKLTSEEIELFKQWIAEGAQWSQHWAYVKPHANPVPQVKDQQWPVNWIDNFVLSRLEEQGLKPSPEADKITLLRRLSFDLTGLPPTRAEVDAFVKDDSPAAYEKQVDRLLASPHYGERMAMYWLDLVRFADTVGYHGDQDHHISPYRDYVIDAFNRNLPFDQFTREQLAGDLLPDPSLQQKIATGYNRVLQTSHEGGVQRKEYLAIYAADRIRNFSGVWMGATMGCCQCHDHKYDPYTAKDFYSMVAFFADIDEDQHLKRGADRIPTIREPEIFLYSEEEKQKIATLDAKIKSIQDKLKAISSPEIQKQSPEEKEQKLKQMVELNKRLGPLKKEREAIDRGAVKTMITVSIKPREIRVLPRGNWLDESGPVVQPAIPEFMGQIKTDHERPTRLDLTNWLSAEDGYGPLMARVMANRFWYLFFGRGIAPVLDDFGGQGGPPHYPELLDQLAIKFFEDEWDIKQMVKFIVMSRAYRQSSLETPEQRKADPFNRRLDRQARFRLPAEMIRDNALAISGLLVTEIGGPSVKPYQPAGYYRHLNFPKRKYVSHQDERQWRRGVYMHWQRQFLHPMLKAFDAPSREECTAQRPRSNTPIAAMTLLNDPTFIEAARVFAAHVIQQGGKSDQSRINFAFTQATSRDPEAYEVEVLQDLLNSNRRAFGDRTKEAQALTSTGLTKTEANLEAVELAAWTEVTRALLNLNEVVTRN</sequence>
<dbReference type="Pfam" id="PF07583">
    <property type="entry name" value="PSCyt2"/>
    <property type="match status" value="1"/>
</dbReference>
<dbReference type="AlphaFoldDB" id="A0A517PVD5"/>
<organism evidence="5 6">
    <name type="scientific">Gimesia chilikensis</name>
    <dbReference type="NCBI Taxonomy" id="2605989"/>
    <lineage>
        <taxon>Bacteria</taxon>
        <taxon>Pseudomonadati</taxon>
        <taxon>Planctomycetota</taxon>
        <taxon>Planctomycetia</taxon>
        <taxon>Planctomycetales</taxon>
        <taxon>Planctomycetaceae</taxon>
        <taxon>Gimesia</taxon>
    </lineage>
</organism>
<dbReference type="Proteomes" id="UP000320421">
    <property type="component" value="Chromosome"/>
</dbReference>
<dbReference type="Pfam" id="PF07587">
    <property type="entry name" value="PSD1"/>
    <property type="match status" value="1"/>
</dbReference>
<dbReference type="SUPFAM" id="SSF46626">
    <property type="entry name" value="Cytochrome c"/>
    <property type="match status" value="1"/>
</dbReference>
<keyword evidence="1" id="KW-0732">Signal</keyword>
<reference evidence="5 6" key="1">
    <citation type="submission" date="2019-02" db="EMBL/GenBank/DDBJ databases">
        <title>Deep-cultivation of Planctomycetes and their phenomic and genomic characterization uncovers novel biology.</title>
        <authorList>
            <person name="Wiegand S."/>
            <person name="Jogler M."/>
            <person name="Boedeker C."/>
            <person name="Pinto D."/>
            <person name="Vollmers J."/>
            <person name="Rivas-Marin E."/>
            <person name="Kohn T."/>
            <person name="Peeters S.H."/>
            <person name="Heuer A."/>
            <person name="Rast P."/>
            <person name="Oberbeckmann S."/>
            <person name="Bunk B."/>
            <person name="Jeske O."/>
            <person name="Meyerdierks A."/>
            <person name="Storesund J.E."/>
            <person name="Kallscheuer N."/>
            <person name="Luecker S."/>
            <person name="Lage O.M."/>
            <person name="Pohl T."/>
            <person name="Merkel B.J."/>
            <person name="Hornburger P."/>
            <person name="Mueller R.-W."/>
            <person name="Bruemmer F."/>
            <person name="Labrenz M."/>
            <person name="Spormann A.M."/>
            <person name="Op den Camp H."/>
            <person name="Overmann J."/>
            <person name="Amann R."/>
            <person name="Jetten M.S.M."/>
            <person name="Mascher T."/>
            <person name="Medema M.H."/>
            <person name="Devos D.P."/>
            <person name="Kaster A.-K."/>
            <person name="Ovreas L."/>
            <person name="Rohde M."/>
            <person name="Galperin M.Y."/>
            <person name="Jogler C."/>
        </authorList>
    </citation>
    <scope>NUCLEOTIDE SEQUENCE [LARGE SCALE GENOMIC DNA]</scope>
    <source>
        <strain evidence="5 6">HG66A1</strain>
    </source>
</reference>
<feature type="domain" description="DUF1549" evidence="2">
    <location>
        <begin position="153"/>
        <end position="358"/>
    </location>
</feature>
<feature type="domain" description="Cytochrome C Planctomycete-type" evidence="4">
    <location>
        <begin position="44"/>
        <end position="103"/>
    </location>
</feature>
<gene>
    <name evidence="5" type="ORF">HG66A1_51590</name>
</gene>
<dbReference type="OrthoDB" id="127107at2"/>
<dbReference type="InterPro" id="IPR036909">
    <property type="entry name" value="Cyt_c-like_dom_sf"/>
</dbReference>
<dbReference type="InterPro" id="IPR011444">
    <property type="entry name" value="DUF1549"/>
</dbReference>
<evidence type="ECO:0000259" key="2">
    <source>
        <dbReference type="Pfam" id="PF07583"/>
    </source>
</evidence>
<dbReference type="GO" id="GO:0020037">
    <property type="term" value="F:heme binding"/>
    <property type="evidence" value="ECO:0007669"/>
    <property type="project" value="InterPro"/>
</dbReference>
<protein>
    <submittedName>
        <fullName evidence="5">Planctomycete cytochrome C</fullName>
    </submittedName>
</protein>
<keyword evidence="6" id="KW-1185">Reference proteome</keyword>
<feature type="chain" id="PRO_5022039978" evidence="1">
    <location>
        <begin position="26"/>
        <end position="810"/>
    </location>
</feature>
<dbReference type="Gene3D" id="1.10.760.10">
    <property type="entry name" value="Cytochrome c-like domain"/>
    <property type="match status" value="1"/>
</dbReference>
<dbReference type="InterPro" id="IPR011429">
    <property type="entry name" value="Cyt_c_Planctomycete-type"/>
</dbReference>
<dbReference type="GO" id="GO:0009055">
    <property type="term" value="F:electron transfer activity"/>
    <property type="evidence" value="ECO:0007669"/>
    <property type="project" value="InterPro"/>
</dbReference>
<evidence type="ECO:0000259" key="4">
    <source>
        <dbReference type="Pfam" id="PF07635"/>
    </source>
</evidence>
<evidence type="ECO:0000313" key="6">
    <source>
        <dbReference type="Proteomes" id="UP000320421"/>
    </source>
</evidence>
<evidence type="ECO:0000313" key="5">
    <source>
        <dbReference type="EMBL" id="QDT23342.1"/>
    </source>
</evidence>
<dbReference type="PANTHER" id="PTHR35889">
    <property type="entry name" value="CYCLOINULO-OLIGOSACCHARIDE FRUCTANOTRANSFERASE-RELATED"/>
    <property type="match status" value="1"/>
</dbReference>
<feature type="domain" description="DUF1553" evidence="3">
    <location>
        <begin position="496"/>
        <end position="755"/>
    </location>
</feature>
<evidence type="ECO:0000259" key="3">
    <source>
        <dbReference type="Pfam" id="PF07587"/>
    </source>
</evidence>
<dbReference type="RefSeq" id="WP_145190615.1">
    <property type="nucleotide sequence ID" value="NZ_CP036266.1"/>
</dbReference>
<accession>A0A517PVD5</accession>
<dbReference type="PANTHER" id="PTHR35889:SF3">
    <property type="entry name" value="F-BOX DOMAIN-CONTAINING PROTEIN"/>
    <property type="match status" value="1"/>
</dbReference>
<dbReference type="InterPro" id="IPR022655">
    <property type="entry name" value="DUF1553"/>
</dbReference>
<proteinExistence type="predicted"/>
<name>A0A517PVD5_9PLAN</name>
<feature type="signal peptide" evidence="1">
    <location>
        <begin position="1"/>
        <end position="25"/>
    </location>
</feature>
<dbReference type="Pfam" id="PF07635">
    <property type="entry name" value="PSCyt1"/>
    <property type="match status" value="1"/>
</dbReference>